<protein>
    <recommendedName>
        <fullName evidence="5">Peptidase M61 catalytic domain-containing protein</fullName>
    </recommendedName>
</protein>
<dbReference type="Gene3D" id="1.10.390.10">
    <property type="entry name" value="Neutral Protease Domain 2"/>
    <property type="match status" value="1"/>
</dbReference>
<dbReference type="InterPro" id="IPR027268">
    <property type="entry name" value="Peptidase_M4/M1_CTD_sf"/>
</dbReference>
<dbReference type="Proteomes" id="UP001207116">
    <property type="component" value="Unassembled WGS sequence"/>
</dbReference>
<evidence type="ECO:0000313" key="3">
    <source>
        <dbReference type="EMBL" id="MCX2718894.1"/>
    </source>
</evidence>
<name>A0AAE3MK40_9FLAO</name>
<sequence length="501" mass="56614">MFKPPFLYRHYHLLFFAMFSVHFFVSAQRGVSDSYSIHFDSSQPKVVQVAASLTMEDDTLRMSHYGPMPERWPDYVKNIEVKDESGQPQTVEERDAGWIIPNLESGTRIQLNYDLYVDHEDINWPGGIDGVAFVRPWGIMLSGRCLFVVNGSDKENILVEVRLPENHHISVPWKQEPGNENAYIVPNLLQLQESLMFAGTHKEVVIPRGDFSLKFVLGGEDILKQETQFVNTAKSVLDYYIDLMGGNPLPSPGYDLSTAMVIINQSESTDGEVIGNHLSMFINPKGDMQNQMAGWFMFAHEFYHLWNGKTLRFQDSSTDWFKEGVTSYYTLKALNQVGMVNEDISGMILNNLFYQRYVNDSGYGQMAPANAASGFDKDNHWGLVYGGGLFAGVCLDMEIRKNTENQDSLDDVMRRLYAEYGGKDALIDQQTLINYAGQQGQTNFSDFAETHITGASPVPLKEYLLHAGVQVYQEGGQLILSHKPQKTTLQQQIWEGFLGAN</sequence>
<accession>A0AAE3MK40</accession>
<evidence type="ECO:0000259" key="2">
    <source>
        <dbReference type="Pfam" id="PF17899"/>
    </source>
</evidence>
<evidence type="ECO:0008006" key="5">
    <source>
        <dbReference type="Google" id="ProtNLM"/>
    </source>
</evidence>
<dbReference type="RefSeq" id="WP_266011248.1">
    <property type="nucleotide sequence ID" value="NZ_JAPFQP010000001.1"/>
</dbReference>
<organism evidence="3 4">
    <name type="scientific">Lentiprolixibacter aurantiacus</name>
    <dbReference type="NCBI Taxonomy" id="2993939"/>
    <lineage>
        <taxon>Bacteria</taxon>
        <taxon>Pseudomonadati</taxon>
        <taxon>Bacteroidota</taxon>
        <taxon>Flavobacteriia</taxon>
        <taxon>Flavobacteriales</taxon>
        <taxon>Flavobacteriaceae</taxon>
        <taxon>Lentiprolixibacter</taxon>
    </lineage>
</organism>
<dbReference type="AlphaFoldDB" id="A0AAE3MK40"/>
<feature type="domain" description="Peptidase M61 N-terminal" evidence="2">
    <location>
        <begin position="35"/>
        <end position="194"/>
    </location>
</feature>
<dbReference type="InterPro" id="IPR040756">
    <property type="entry name" value="Peptidase_M61_N"/>
</dbReference>
<comment type="caution">
    <text evidence="3">The sequence shown here is derived from an EMBL/GenBank/DDBJ whole genome shotgun (WGS) entry which is preliminary data.</text>
</comment>
<dbReference type="SUPFAM" id="SSF55486">
    <property type="entry name" value="Metalloproteases ('zincins'), catalytic domain"/>
    <property type="match status" value="1"/>
</dbReference>
<dbReference type="Gene3D" id="2.60.40.3650">
    <property type="match status" value="1"/>
</dbReference>
<dbReference type="Pfam" id="PF17899">
    <property type="entry name" value="Peptidase_M61_N"/>
    <property type="match status" value="1"/>
</dbReference>
<evidence type="ECO:0000259" key="1">
    <source>
        <dbReference type="Pfam" id="PF05299"/>
    </source>
</evidence>
<feature type="domain" description="Peptidase M61 catalytic" evidence="1">
    <location>
        <begin position="297"/>
        <end position="365"/>
    </location>
</feature>
<evidence type="ECO:0000313" key="4">
    <source>
        <dbReference type="Proteomes" id="UP001207116"/>
    </source>
</evidence>
<dbReference type="Pfam" id="PF05299">
    <property type="entry name" value="Peptidase_M61"/>
    <property type="match status" value="1"/>
</dbReference>
<gene>
    <name evidence="3" type="ORF">OO016_04700</name>
</gene>
<proteinExistence type="predicted"/>
<keyword evidence="4" id="KW-1185">Reference proteome</keyword>
<reference evidence="3" key="1">
    <citation type="submission" date="2022-11" db="EMBL/GenBank/DDBJ databases">
        <title>The characterization of three novel Bacteroidetes species and genomic analysis of their roles in tidal elemental geochemical cycles.</title>
        <authorList>
            <person name="Ma K.-J."/>
        </authorList>
    </citation>
    <scope>NUCLEOTIDE SEQUENCE</scope>
    <source>
        <strain evidence="3">M415</strain>
    </source>
</reference>
<dbReference type="InterPro" id="IPR007963">
    <property type="entry name" value="Peptidase_M61_catalytic"/>
</dbReference>
<dbReference type="EMBL" id="JAPFQP010000001">
    <property type="protein sequence ID" value="MCX2718894.1"/>
    <property type="molecule type" value="Genomic_DNA"/>
</dbReference>